<accession>A0A7W3LYE6</accession>
<dbReference type="Pfam" id="PF25148">
    <property type="entry name" value="DUF7824"/>
    <property type="match status" value="1"/>
</dbReference>
<dbReference type="InterPro" id="IPR056726">
    <property type="entry name" value="DUF7824"/>
</dbReference>
<feature type="domain" description="DUF7824" evidence="1">
    <location>
        <begin position="536"/>
        <end position="601"/>
    </location>
</feature>
<gene>
    <name evidence="2" type="ORF">HNR61_008333</name>
</gene>
<dbReference type="AlphaFoldDB" id="A0A7W3LYE6"/>
<evidence type="ECO:0000259" key="1">
    <source>
        <dbReference type="Pfam" id="PF25148"/>
    </source>
</evidence>
<keyword evidence="3" id="KW-1185">Reference proteome</keyword>
<proteinExistence type="predicted"/>
<dbReference type="EMBL" id="JACJIA010000017">
    <property type="protein sequence ID" value="MBA8956644.1"/>
    <property type="molecule type" value="Genomic_DNA"/>
</dbReference>
<dbReference type="RefSeq" id="WP_182848544.1">
    <property type="nucleotide sequence ID" value="NZ_BAAALP010000065.1"/>
</dbReference>
<dbReference type="Proteomes" id="UP000572680">
    <property type="component" value="Unassembled WGS sequence"/>
</dbReference>
<name>A0A7W3LYE6_ACTNM</name>
<comment type="caution">
    <text evidence="2">The sequence shown here is derived from an EMBL/GenBank/DDBJ whole genome shotgun (WGS) entry which is preliminary data.</text>
</comment>
<organism evidence="2 3">
    <name type="scientific">Actinomadura namibiensis</name>
    <dbReference type="NCBI Taxonomy" id="182080"/>
    <lineage>
        <taxon>Bacteria</taxon>
        <taxon>Bacillati</taxon>
        <taxon>Actinomycetota</taxon>
        <taxon>Actinomycetes</taxon>
        <taxon>Streptosporangiales</taxon>
        <taxon>Thermomonosporaceae</taxon>
        <taxon>Actinomadura</taxon>
    </lineage>
</organism>
<protein>
    <recommendedName>
        <fullName evidence="1">DUF7824 domain-containing protein</fullName>
    </recommendedName>
</protein>
<reference evidence="2 3" key="1">
    <citation type="submission" date="2020-08" db="EMBL/GenBank/DDBJ databases">
        <title>Genomic Encyclopedia of Type Strains, Phase IV (KMG-IV): sequencing the most valuable type-strain genomes for metagenomic binning, comparative biology and taxonomic classification.</title>
        <authorList>
            <person name="Goeker M."/>
        </authorList>
    </citation>
    <scope>NUCLEOTIDE SEQUENCE [LARGE SCALE GENOMIC DNA]</scope>
    <source>
        <strain evidence="2 3">DSM 44197</strain>
    </source>
</reference>
<evidence type="ECO:0000313" key="2">
    <source>
        <dbReference type="EMBL" id="MBA8956644.1"/>
    </source>
</evidence>
<sequence length="856" mass="92158">MTAWDDVRKRIEAKAADDVAAIVAGLPEEDRRAVATELPGHLKRTLARARWFDEYVPAFRAAGAGTIGGAAGVATWLNRRQFTMRRTVHQDTDRLLRVLRARPADWLADLAGRLTLRLSLPGLSGLDLALALLRETGVTPPDHDPLVIGWARDGGPRADDPLLPHLLPRLFEVDGVGPALEGPSWARSGPHRARQLKRFADEGRVDRRTLLDRCVSRFLRGGDARELRFFTTLHAELEAADPAARRAETVARARDYLRLLPAAPVPVAELALRLLRELDDPDVPDPLDLTEALDALLFRPEAGLVGKGLSWLAETVERHPALADECAPALAQTFAHDSPAVRRRAVSLALKLPVTDPTPLREATGLLPFDLGQKIAARFGGEPTHPDPAPPPLTPDAAPRLTAATWARPVDVARPLGADEAVDLIEETARGQARVDRLLEGLLHLARTDRDGLRAALARGTRPDGLGHLIGCSTWPHPYAWLTAIANVLAGTRAVPSEPLARLPRPDGTSPLHLLVLHRCAELLPPLGRGVLPPVLLATPTEPTGHLDPLTLVERLERYEAAALEPGAADLQQALLRLPAAVPAEAVRRAEALTSAAARTVAGWLAREGPPRPRIGMRRLGDEAHVRLRAPATGLPLIDAIFNGSASAGDGHEHDPGLAAWDVESWSSLLPSHPDTVAAHLLPHLRSFRATIADLATASVGGPFAKVLAWDLVALLNRGDRSARETLTYLAARGELPTALLGRALARRARNGDVRMSRLLRVLEDLAEAGGYQAVWETVAAALPDLLPAPDERAAASHAPLLGLALRTARWCEARAEIPELAALASRKGNSDVLQEARALNEYLTGPRPTPADHVP</sequence>
<evidence type="ECO:0000313" key="3">
    <source>
        <dbReference type="Proteomes" id="UP000572680"/>
    </source>
</evidence>